<evidence type="ECO:0000256" key="3">
    <source>
        <dbReference type="ARBA" id="ARBA00022679"/>
    </source>
</evidence>
<comment type="cofactor">
    <cofactor evidence="1">
        <name>[4Fe-4S] cluster</name>
        <dbReference type="ChEBI" id="CHEBI:49883"/>
    </cofactor>
</comment>
<dbReference type="SMART" id="SM00729">
    <property type="entry name" value="Elp3"/>
    <property type="match status" value="1"/>
</dbReference>
<dbReference type="InterPro" id="IPR023404">
    <property type="entry name" value="rSAM_horseshoe"/>
</dbReference>
<feature type="domain" description="B12-binding" evidence="8">
    <location>
        <begin position="56"/>
        <end position="186"/>
    </location>
</feature>
<evidence type="ECO:0000256" key="7">
    <source>
        <dbReference type="ARBA" id="ARBA00023014"/>
    </source>
</evidence>
<evidence type="ECO:0000256" key="5">
    <source>
        <dbReference type="ARBA" id="ARBA00022723"/>
    </source>
</evidence>
<dbReference type="InterPro" id="IPR007197">
    <property type="entry name" value="rSAM"/>
</dbReference>
<dbReference type="EMBL" id="LJGW01000431">
    <property type="protein sequence ID" value="OEV08295.1"/>
    <property type="molecule type" value="Genomic_DNA"/>
</dbReference>
<dbReference type="SUPFAM" id="SSF102114">
    <property type="entry name" value="Radical SAM enzymes"/>
    <property type="match status" value="1"/>
</dbReference>
<keyword evidence="6" id="KW-0408">Iron</keyword>
<evidence type="ECO:0000256" key="6">
    <source>
        <dbReference type="ARBA" id="ARBA00023004"/>
    </source>
</evidence>
<comment type="caution">
    <text evidence="10">The sequence shown here is derived from an EMBL/GenBank/DDBJ whole genome shotgun (WGS) entry which is preliminary data.</text>
</comment>
<evidence type="ECO:0000259" key="8">
    <source>
        <dbReference type="PROSITE" id="PS51332"/>
    </source>
</evidence>
<evidence type="ECO:0000259" key="9">
    <source>
        <dbReference type="PROSITE" id="PS51918"/>
    </source>
</evidence>
<dbReference type="InterPro" id="IPR058240">
    <property type="entry name" value="rSAM_sf"/>
</dbReference>
<dbReference type="InterPro" id="IPR036724">
    <property type="entry name" value="Cobalamin-bd_sf"/>
</dbReference>
<dbReference type="SFLD" id="SFLDS00029">
    <property type="entry name" value="Radical_SAM"/>
    <property type="match status" value="1"/>
</dbReference>
<gene>
    <name evidence="10" type="ORF">AN218_27160</name>
</gene>
<dbReference type="Gene3D" id="3.80.30.20">
    <property type="entry name" value="tm_1862 like domain"/>
    <property type="match status" value="1"/>
</dbReference>
<keyword evidence="7" id="KW-0411">Iron-sulfur</keyword>
<dbReference type="SFLD" id="SFLDG01082">
    <property type="entry name" value="B12-binding_domain_containing"/>
    <property type="match status" value="1"/>
</dbReference>
<dbReference type="PROSITE" id="PS51332">
    <property type="entry name" value="B12_BINDING"/>
    <property type="match status" value="1"/>
</dbReference>
<keyword evidence="3" id="KW-0808">Transferase</keyword>
<dbReference type="Gene3D" id="3.40.50.280">
    <property type="entry name" value="Cobalamin-binding domain"/>
    <property type="match status" value="1"/>
</dbReference>
<protein>
    <submittedName>
        <fullName evidence="10">Uncharacterized protein</fullName>
    </submittedName>
</protein>
<evidence type="ECO:0000256" key="2">
    <source>
        <dbReference type="ARBA" id="ARBA00022603"/>
    </source>
</evidence>
<dbReference type="CDD" id="cd01335">
    <property type="entry name" value="Radical_SAM"/>
    <property type="match status" value="1"/>
</dbReference>
<dbReference type="GO" id="GO:0046872">
    <property type="term" value="F:metal ion binding"/>
    <property type="evidence" value="ECO:0007669"/>
    <property type="project" value="UniProtKB-KW"/>
</dbReference>
<keyword evidence="5" id="KW-0479">Metal-binding</keyword>
<dbReference type="AlphaFoldDB" id="A0A1E7KWK5"/>
<reference evidence="10 11" key="1">
    <citation type="journal article" date="2016" name="Front. Microbiol.">
        <title>Comparative Genomics Analysis of Streptomyces Species Reveals Their Adaptation to the Marine Environment and Their Diversity at the Genomic Level.</title>
        <authorList>
            <person name="Tian X."/>
            <person name="Zhang Z."/>
            <person name="Yang T."/>
            <person name="Chen M."/>
            <person name="Li J."/>
            <person name="Chen F."/>
            <person name="Yang J."/>
            <person name="Li W."/>
            <person name="Zhang B."/>
            <person name="Zhang Z."/>
            <person name="Wu J."/>
            <person name="Zhang C."/>
            <person name="Long L."/>
            <person name="Xiao J."/>
        </authorList>
    </citation>
    <scope>NUCLEOTIDE SEQUENCE [LARGE SCALE GENOMIC DNA]</scope>
    <source>
        <strain evidence="10 11">SCSIO 10429</strain>
    </source>
</reference>
<keyword evidence="11" id="KW-1185">Reference proteome</keyword>
<dbReference type="InterPro" id="IPR051198">
    <property type="entry name" value="BchE-like"/>
</dbReference>
<evidence type="ECO:0000313" key="11">
    <source>
        <dbReference type="Proteomes" id="UP000176005"/>
    </source>
</evidence>
<dbReference type="InterPro" id="IPR034466">
    <property type="entry name" value="Methyltransferase_Class_B"/>
</dbReference>
<dbReference type="InterPro" id="IPR006158">
    <property type="entry name" value="Cobalamin-bd"/>
</dbReference>
<proteinExistence type="predicted"/>
<dbReference type="InterPro" id="IPR006638">
    <property type="entry name" value="Elp3/MiaA/NifB-like_rSAM"/>
</dbReference>
<keyword evidence="4" id="KW-0949">S-adenosyl-L-methionine</keyword>
<dbReference type="Pfam" id="PF04055">
    <property type="entry name" value="Radical_SAM"/>
    <property type="match status" value="1"/>
</dbReference>
<dbReference type="PATRIC" id="fig|518642.10.peg.6220"/>
<dbReference type="SFLD" id="SFLDG01123">
    <property type="entry name" value="methyltransferase_(Class_B)"/>
    <property type="match status" value="1"/>
</dbReference>
<dbReference type="PANTHER" id="PTHR43409:SF7">
    <property type="entry name" value="BLL1977 PROTEIN"/>
    <property type="match status" value="1"/>
</dbReference>
<name>A0A1E7KWK5_9ACTN</name>
<dbReference type="SUPFAM" id="SSF52242">
    <property type="entry name" value="Cobalamin (vitamin B12)-binding domain"/>
    <property type="match status" value="1"/>
</dbReference>
<dbReference type="GO" id="GO:0003824">
    <property type="term" value="F:catalytic activity"/>
    <property type="evidence" value="ECO:0007669"/>
    <property type="project" value="InterPro"/>
</dbReference>
<dbReference type="PROSITE" id="PS51918">
    <property type="entry name" value="RADICAL_SAM"/>
    <property type="match status" value="1"/>
</dbReference>
<sequence length="536" mass="60254">MRFLLLSGLGPANLNSPYLEGSLFAEQTSARGAEMLRRAGNPGLRLGNLAFEQSGKRYALLRPRTEAGPHLTSLTLKSILEASGHDYAWMNLEDVWEGTARVPSGDVDCVLLSTTYIWNETILSRVVAWVSQNLPGVGIVCGGQFTNLKFMRVLHKHPEVTAVLRGDGEVALPALLDALAKGTSQESVPNLAWRDGERIRINPVEYVDLDLHPSPAVPGRATVVPYESMRGCPFDCKFCSFPAASPKWRYKSAEKIRDDWVAYARDNGADVMYAMDSTFTIPPKRFRRLLEILPASDIPVWEGFSRANTIKSRDIVEGLEASRCYQLHIGFESMNDETLRLMSKRVSVKQNRMAHDLLRDSSLNCYGLFIVGYPGETPEMFRDTQDYLAGEYTGHFSMARFSVTDETMPLWEDREALQIEADDPNDPHSRWSHIGMDSDRAAQLYGETLDTVRRRNDHAVLKLWQHDYQHWLLPREDRKTNIAVEKSVERLAMAERDHDDLDEGARAISAQLDALRAKGVVLASESEGRELCRAAP</sequence>
<dbReference type="PANTHER" id="PTHR43409">
    <property type="entry name" value="ANAEROBIC MAGNESIUM-PROTOPORPHYRIN IX MONOMETHYL ESTER CYCLASE-RELATED"/>
    <property type="match status" value="1"/>
</dbReference>
<evidence type="ECO:0000256" key="1">
    <source>
        <dbReference type="ARBA" id="ARBA00001966"/>
    </source>
</evidence>
<accession>A0A1E7KWK5</accession>
<feature type="domain" description="Radical SAM core" evidence="9">
    <location>
        <begin position="218"/>
        <end position="437"/>
    </location>
</feature>
<dbReference type="GO" id="GO:0051539">
    <property type="term" value="F:4 iron, 4 sulfur cluster binding"/>
    <property type="evidence" value="ECO:0007669"/>
    <property type="project" value="UniProtKB-KW"/>
</dbReference>
<keyword evidence="2" id="KW-0489">Methyltransferase</keyword>
<dbReference type="Proteomes" id="UP000176005">
    <property type="component" value="Unassembled WGS sequence"/>
</dbReference>
<dbReference type="GO" id="GO:0031419">
    <property type="term" value="F:cobalamin binding"/>
    <property type="evidence" value="ECO:0007669"/>
    <property type="project" value="InterPro"/>
</dbReference>
<evidence type="ECO:0000256" key="4">
    <source>
        <dbReference type="ARBA" id="ARBA00022691"/>
    </source>
</evidence>
<organism evidence="10 11">
    <name type="scientific">Streptomyces nanshensis</name>
    <dbReference type="NCBI Taxonomy" id="518642"/>
    <lineage>
        <taxon>Bacteria</taxon>
        <taxon>Bacillati</taxon>
        <taxon>Actinomycetota</taxon>
        <taxon>Actinomycetes</taxon>
        <taxon>Kitasatosporales</taxon>
        <taxon>Streptomycetaceae</taxon>
        <taxon>Streptomyces</taxon>
    </lineage>
</organism>
<evidence type="ECO:0000313" key="10">
    <source>
        <dbReference type="EMBL" id="OEV08295.1"/>
    </source>
</evidence>